<gene>
    <name evidence="2" type="ORF">QTO34_002331</name>
</gene>
<dbReference type="EMBL" id="JAULJE010000011">
    <property type="protein sequence ID" value="KAK1337698.1"/>
    <property type="molecule type" value="Genomic_DNA"/>
</dbReference>
<feature type="chain" id="PRO_5041208136" description="Protein WFDC11" evidence="1">
    <location>
        <begin position="26"/>
        <end position="91"/>
    </location>
</feature>
<evidence type="ECO:0000256" key="1">
    <source>
        <dbReference type="SAM" id="SignalP"/>
    </source>
</evidence>
<reference evidence="2" key="1">
    <citation type="submission" date="2023-06" db="EMBL/GenBank/DDBJ databases">
        <title>Reference genome for the Northern bat (Eptesicus nilssonii), a most northern bat species.</title>
        <authorList>
            <person name="Laine V.N."/>
            <person name="Pulliainen A.T."/>
            <person name="Lilley T.M."/>
        </authorList>
    </citation>
    <scope>NUCLEOTIDE SEQUENCE</scope>
    <source>
        <strain evidence="2">BLF_Eptnil</strain>
        <tissue evidence="2">Kidney</tissue>
    </source>
</reference>
<accession>A0AA40HUG6</accession>
<dbReference type="AlphaFoldDB" id="A0AA40HUG6"/>
<proteinExistence type="predicted"/>
<organism evidence="2 3">
    <name type="scientific">Cnephaeus nilssonii</name>
    <name type="common">Northern bat</name>
    <name type="synonym">Eptesicus nilssonii</name>
    <dbReference type="NCBI Taxonomy" id="3371016"/>
    <lineage>
        <taxon>Eukaryota</taxon>
        <taxon>Metazoa</taxon>
        <taxon>Chordata</taxon>
        <taxon>Craniata</taxon>
        <taxon>Vertebrata</taxon>
        <taxon>Euteleostomi</taxon>
        <taxon>Mammalia</taxon>
        <taxon>Eutheria</taxon>
        <taxon>Laurasiatheria</taxon>
        <taxon>Chiroptera</taxon>
        <taxon>Yangochiroptera</taxon>
        <taxon>Vespertilionidae</taxon>
        <taxon>Cnephaeus</taxon>
    </lineage>
</organism>
<keyword evidence="1" id="KW-0732">Signal</keyword>
<keyword evidence="3" id="KW-1185">Reference proteome</keyword>
<protein>
    <recommendedName>
        <fullName evidence="4">Protein WFDC11</fullName>
    </recommendedName>
</protein>
<feature type="signal peptide" evidence="1">
    <location>
        <begin position="1"/>
        <end position="25"/>
    </location>
</feature>
<comment type="caution">
    <text evidence="2">The sequence shown here is derived from an EMBL/GenBank/DDBJ whole genome shotgun (WGS) entry which is preliminary data.</text>
</comment>
<sequence>MVSIMKFWTPLLMAFLYMVLLSVLGEIKQRSTFKTRDKTLIEECWGDPNIDDCTKKCSKTFICVRVNYTCCWTYCGNICWRARVSWEMCLQ</sequence>
<evidence type="ECO:0008006" key="4">
    <source>
        <dbReference type="Google" id="ProtNLM"/>
    </source>
</evidence>
<evidence type="ECO:0000313" key="2">
    <source>
        <dbReference type="EMBL" id="KAK1337698.1"/>
    </source>
</evidence>
<dbReference type="Proteomes" id="UP001177744">
    <property type="component" value="Unassembled WGS sequence"/>
</dbReference>
<name>A0AA40HUG6_CNENI</name>
<evidence type="ECO:0000313" key="3">
    <source>
        <dbReference type="Proteomes" id="UP001177744"/>
    </source>
</evidence>